<evidence type="ECO:0000259" key="2">
    <source>
        <dbReference type="Pfam" id="PF07510"/>
    </source>
</evidence>
<feature type="region of interest" description="Disordered" evidence="1">
    <location>
        <begin position="216"/>
        <end position="259"/>
    </location>
</feature>
<evidence type="ECO:0000256" key="1">
    <source>
        <dbReference type="SAM" id="MobiDB-lite"/>
    </source>
</evidence>
<dbReference type="InterPro" id="IPR027304">
    <property type="entry name" value="Trigger_fact/SurA_dom_sf"/>
</dbReference>
<dbReference type="SUPFAM" id="SSF109998">
    <property type="entry name" value="Triger factor/SurA peptide-binding domain-like"/>
    <property type="match status" value="1"/>
</dbReference>
<sequence>MLAALLAVGGCKAGDQDGKGADEGGSGSSRPAASGSALAAVSSLTVKGRAPKTGYERSEFGSSWVDTDDNGCGTRDDILKRDLKDVRFRDGHCLVASGTLTDDPYTGRDVRFVRGHSKVDIDHVVALSDAWQKGAQKWDRDKRLEFANDPLNLIAVDASANRRKGDGDAATWLPPNKAYRCDYVAHQVAVKKAYGLWVTGAEKSAMTRVLGGCPTRSCPRARAGGSSRRPTAVTGSGRPTAGREPEADQERGESLSKQWPRPRRLHTIDQRQIVCRAARSLPGGSMIRRRTALSVSAASALLLSAPLITACGDAPRPGAAAVLDGGRITVSELQAQVKAVRQAQGSDPRAAQMVAGSGRLSQDTLIRMIQFRVIERAGKDNGIHPTRREVQRARSAAEKQSGGATALRALYLQQGIAPGGIDEAVRMDLTRNALLRKLGTSKVNEVFTRTSKALDIRVNPRYGKWDNTQGTAVLAKEAWLRTTGGTPERA</sequence>
<feature type="domain" description="GmrSD restriction endonucleases C-terminal" evidence="2">
    <location>
        <begin position="74"/>
        <end position="209"/>
    </location>
</feature>
<dbReference type="AlphaFoldDB" id="A0A4D4L6J7"/>
<evidence type="ECO:0000313" key="4">
    <source>
        <dbReference type="Proteomes" id="UP000301309"/>
    </source>
</evidence>
<dbReference type="EMBL" id="BJHW01000001">
    <property type="protein sequence ID" value="GDY54287.1"/>
    <property type="molecule type" value="Genomic_DNA"/>
</dbReference>
<dbReference type="PANTHER" id="PTHR24094">
    <property type="entry name" value="SECRETED PROTEIN"/>
    <property type="match status" value="1"/>
</dbReference>
<feature type="region of interest" description="Disordered" evidence="1">
    <location>
        <begin position="13"/>
        <end position="34"/>
    </location>
</feature>
<accession>A0A4D4L6J7</accession>
<reference evidence="3 4" key="1">
    <citation type="journal article" date="2020" name="Int. J. Syst. Evol. Microbiol.">
        <title>Reclassification of Streptomyces castelarensis and Streptomyces sporoclivatus as later heterotypic synonyms of Streptomyces antimycoticus.</title>
        <authorList>
            <person name="Komaki H."/>
            <person name="Tamura T."/>
        </authorList>
    </citation>
    <scope>NUCLEOTIDE SEQUENCE [LARGE SCALE GENOMIC DNA]</scope>
    <source>
        <strain evidence="3 4">NBRC 13459</strain>
    </source>
</reference>
<gene>
    <name evidence="3" type="ORF">SVIO_049100</name>
</gene>
<keyword evidence="4" id="KW-1185">Reference proteome</keyword>
<proteinExistence type="predicted"/>
<dbReference type="InterPro" id="IPR011089">
    <property type="entry name" value="GmrSD_C"/>
</dbReference>
<name>A0A4D4L6J7_STRVO</name>
<feature type="compositionally biased region" description="Basic and acidic residues" evidence="1">
    <location>
        <begin position="241"/>
        <end position="254"/>
    </location>
</feature>
<dbReference type="Gene3D" id="1.10.4030.10">
    <property type="entry name" value="Porin chaperone SurA, peptide-binding domain"/>
    <property type="match status" value="1"/>
</dbReference>
<comment type="caution">
    <text evidence="3">The sequence shown here is derived from an EMBL/GenBank/DDBJ whole genome shotgun (WGS) entry which is preliminary data.</text>
</comment>
<dbReference type="Proteomes" id="UP000301309">
    <property type="component" value="Unassembled WGS sequence"/>
</dbReference>
<evidence type="ECO:0000313" key="3">
    <source>
        <dbReference type="EMBL" id="GDY54287.1"/>
    </source>
</evidence>
<dbReference type="PANTHER" id="PTHR24094:SF15">
    <property type="entry name" value="AMP-DEPENDENT SYNTHETASE_LIGASE DOMAIN-CONTAINING PROTEIN-RELATED"/>
    <property type="match status" value="1"/>
</dbReference>
<dbReference type="Pfam" id="PF07510">
    <property type="entry name" value="GmrSD_C"/>
    <property type="match status" value="1"/>
</dbReference>
<organism evidence="3 4">
    <name type="scientific">Streptomyces violaceusniger</name>
    <dbReference type="NCBI Taxonomy" id="68280"/>
    <lineage>
        <taxon>Bacteria</taxon>
        <taxon>Bacillati</taxon>
        <taxon>Actinomycetota</taxon>
        <taxon>Actinomycetes</taxon>
        <taxon>Kitasatosporales</taxon>
        <taxon>Streptomycetaceae</taxon>
        <taxon>Streptomyces</taxon>
        <taxon>Streptomyces violaceusniger group</taxon>
    </lineage>
</organism>
<protein>
    <recommendedName>
        <fullName evidence="2">GmrSD restriction endonucleases C-terminal domain-containing protein</fullName>
    </recommendedName>
</protein>